<name>A0ABV2AZY8_9GAMM</name>
<accession>A0ABV2AZY8</accession>
<comment type="caution">
    <text evidence="2">The sequence shown here is derived from an EMBL/GenBank/DDBJ whole genome shotgun (WGS) entry which is preliminary data.</text>
</comment>
<dbReference type="RefSeq" id="WP_353110692.1">
    <property type="nucleotide sequence ID" value="NZ_APND01000002.1"/>
</dbReference>
<dbReference type="SUPFAM" id="SSF53335">
    <property type="entry name" value="S-adenosyl-L-methionine-dependent methyltransferases"/>
    <property type="match status" value="1"/>
</dbReference>
<dbReference type="PANTHER" id="PTHR34203:SF15">
    <property type="entry name" value="SLL1173 PROTEIN"/>
    <property type="match status" value="1"/>
</dbReference>
<protein>
    <recommendedName>
        <fullName evidence="1">Methyltransferase FkbM domain-containing protein</fullName>
    </recommendedName>
</protein>
<feature type="domain" description="Methyltransferase FkbM" evidence="1">
    <location>
        <begin position="42"/>
        <end position="230"/>
    </location>
</feature>
<dbReference type="PANTHER" id="PTHR34203">
    <property type="entry name" value="METHYLTRANSFERASE, FKBM FAMILY PROTEIN"/>
    <property type="match status" value="1"/>
</dbReference>
<dbReference type="Pfam" id="PF05050">
    <property type="entry name" value="Methyltransf_21"/>
    <property type="match status" value="1"/>
</dbReference>
<dbReference type="EMBL" id="APND01000002">
    <property type="protein sequence ID" value="MES1929201.1"/>
    <property type="molecule type" value="Genomic_DNA"/>
</dbReference>
<dbReference type="InterPro" id="IPR029063">
    <property type="entry name" value="SAM-dependent_MTases_sf"/>
</dbReference>
<dbReference type="Gene3D" id="3.40.50.150">
    <property type="entry name" value="Vaccinia Virus protein VP39"/>
    <property type="match status" value="1"/>
</dbReference>
<proteinExistence type="predicted"/>
<evidence type="ECO:0000259" key="1">
    <source>
        <dbReference type="Pfam" id="PF05050"/>
    </source>
</evidence>
<evidence type="ECO:0000313" key="2">
    <source>
        <dbReference type="EMBL" id="MES1929201.1"/>
    </source>
</evidence>
<reference evidence="2 3" key="1">
    <citation type="submission" date="2013-03" db="EMBL/GenBank/DDBJ databases">
        <title>Salinisphaera dokdonensis CL-ES53 Genome Sequencing.</title>
        <authorList>
            <person name="Li C."/>
            <person name="Lai Q."/>
            <person name="Shao Z."/>
        </authorList>
    </citation>
    <scope>NUCLEOTIDE SEQUENCE [LARGE SCALE GENOMIC DNA]</scope>
    <source>
        <strain evidence="2 3">CL-ES53</strain>
    </source>
</reference>
<organism evidence="2 3">
    <name type="scientific">Salinisphaera dokdonensis CL-ES53</name>
    <dbReference type="NCBI Taxonomy" id="1304272"/>
    <lineage>
        <taxon>Bacteria</taxon>
        <taxon>Pseudomonadati</taxon>
        <taxon>Pseudomonadota</taxon>
        <taxon>Gammaproteobacteria</taxon>
        <taxon>Salinisphaerales</taxon>
        <taxon>Salinisphaeraceae</taxon>
        <taxon>Salinisphaera</taxon>
    </lineage>
</organism>
<gene>
    <name evidence="2" type="ORF">SADO_08092</name>
</gene>
<dbReference type="InterPro" id="IPR006342">
    <property type="entry name" value="FkbM_mtfrase"/>
</dbReference>
<dbReference type="NCBIfam" id="TIGR01444">
    <property type="entry name" value="fkbM_fam"/>
    <property type="match status" value="1"/>
</dbReference>
<dbReference type="InterPro" id="IPR052514">
    <property type="entry name" value="SAM-dependent_MTase"/>
</dbReference>
<sequence length="250" mass="27734">MTPRAALGLWRSLIIYYAQPWRTIALRRFYRALIAPGDRAFDIGAHVGHRSRALAAAGAQVVGVEPQPVFSDFLARRVACESITTRAVALGSAPGRATLHVSSRHPTVSTLSSRWIDQVTHRPGFRQVRWQDRVEVEVSTLDALIAEFGVPHFCKIDVEGLEAEILDGLSQPIALVAFEYNPATPDIARACIARLETLGRYRFNRVVGESHRFYHADWIDADAMRTELANLSDTRAPGDIYARLSDTVDG</sequence>
<evidence type="ECO:0000313" key="3">
    <source>
        <dbReference type="Proteomes" id="UP001460888"/>
    </source>
</evidence>
<keyword evidence="3" id="KW-1185">Reference proteome</keyword>
<dbReference type="Proteomes" id="UP001460888">
    <property type="component" value="Unassembled WGS sequence"/>
</dbReference>